<dbReference type="GO" id="GO:0005739">
    <property type="term" value="C:mitochondrion"/>
    <property type="evidence" value="ECO:0007669"/>
    <property type="project" value="TreeGrafter"/>
</dbReference>
<evidence type="ECO:0000313" key="2">
    <source>
        <dbReference type="Proteomes" id="UP000314294"/>
    </source>
</evidence>
<keyword evidence="2" id="KW-1185">Reference proteome</keyword>
<dbReference type="OrthoDB" id="10262843at2759"/>
<proteinExistence type="predicted"/>
<protein>
    <submittedName>
        <fullName evidence="1">Protein NipSnap 2</fullName>
    </submittedName>
</protein>
<name>A0A4Z2GD44_9TELE</name>
<dbReference type="EMBL" id="SRLO01000591">
    <property type="protein sequence ID" value="TNN51180.1"/>
    <property type="molecule type" value="Genomic_DNA"/>
</dbReference>
<reference evidence="1 2" key="1">
    <citation type="submission" date="2019-03" db="EMBL/GenBank/DDBJ databases">
        <title>First draft genome of Liparis tanakae, snailfish: a comprehensive survey of snailfish specific genes.</title>
        <authorList>
            <person name="Kim W."/>
            <person name="Song I."/>
            <person name="Jeong J.-H."/>
            <person name="Kim D."/>
            <person name="Kim S."/>
            <person name="Ryu S."/>
            <person name="Song J.Y."/>
            <person name="Lee S.K."/>
        </authorList>
    </citation>
    <scope>NUCLEOTIDE SEQUENCE [LARGE SCALE GENOMIC DNA]</scope>
    <source>
        <tissue evidence="1">Muscle</tissue>
    </source>
</reference>
<comment type="caution">
    <text evidence="1">The sequence shown here is derived from an EMBL/GenBank/DDBJ whole genome shotgun (WGS) entry which is preliminary data.</text>
</comment>
<dbReference type="InterPro" id="IPR051557">
    <property type="entry name" value="NipSnap_domain"/>
</dbReference>
<dbReference type="AlphaFoldDB" id="A0A4Z2GD44"/>
<sequence length="137" mass="15560">MAHAASSSAGTGGRKLLTSLSRATRRLSEGGWFHSPVVSQAAARKDAHSNLLSKRETSNLYKIQFHNVKPECLQDYNRLEAEVQTRLHEDQDYPCEVVGSWNTWYGEQDQAVHLWRYRGGYPALTECLKKLNINKVE</sequence>
<dbReference type="InterPro" id="IPR011008">
    <property type="entry name" value="Dimeric_a/b-barrel"/>
</dbReference>
<evidence type="ECO:0000313" key="1">
    <source>
        <dbReference type="EMBL" id="TNN51180.1"/>
    </source>
</evidence>
<dbReference type="PANTHER" id="PTHR21017:SF11">
    <property type="entry name" value="PROTEIN NIPSNAP HOMOLOG 1"/>
    <property type="match status" value="1"/>
</dbReference>
<dbReference type="PANTHER" id="PTHR21017">
    <property type="entry name" value="NIPSNAP-RELATED"/>
    <property type="match status" value="1"/>
</dbReference>
<gene>
    <name evidence="1" type="primary">gbas_0</name>
    <name evidence="1" type="ORF">EYF80_038598</name>
</gene>
<dbReference type="SUPFAM" id="SSF54909">
    <property type="entry name" value="Dimeric alpha+beta barrel"/>
    <property type="match status" value="1"/>
</dbReference>
<dbReference type="Gene3D" id="3.30.70.100">
    <property type="match status" value="1"/>
</dbReference>
<dbReference type="Proteomes" id="UP000314294">
    <property type="component" value="Unassembled WGS sequence"/>
</dbReference>
<organism evidence="1 2">
    <name type="scientific">Liparis tanakae</name>
    <name type="common">Tanaka's snailfish</name>
    <dbReference type="NCBI Taxonomy" id="230148"/>
    <lineage>
        <taxon>Eukaryota</taxon>
        <taxon>Metazoa</taxon>
        <taxon>Chordata</taxon>
        <taxon>Craniata</taxon>
        <taxon>Vertebrata</taxon>
        <taxon>Euteleostomi</taxon>
        <taxon>Actinopterygii</taxon>
        <taxon>Neopterygii</taxon>
        <taxon>Teleostei</taxon>
        <taxon>Neoteleostei</taxon>
        <taxon>Acanthomorphata</taxon>
        <taxon>Eupercaria</taxon>
        <taxon>Perciformes</taxon>
        <taxon>Cottioidei</taxon>
        <taxon>Cottales</taxon>
        <taxon>Liparidae</taxon>
        <taxon>Liparis</taxon>
    </lineage>
</organism>
<accession>A0A4Z2GD44</accession>